<protein>
    <submittedName>
        <fullName evidence="2">Uncharacterized protein</fullName>
    </submittedName>
</protein>
<proteinExistence type="predicted"/>
<feature type="signal peptide" evidence="1">
    <location>
        <begin position="1"/>
        <end position="20"/>
    </location>
</feature>
<evidence type="ECO:0000256" key="1">
    <source>
        <dbReference type="SAM" id="SignalP"/>
    </source>
</evidence>
<dbReference type="AlphaFoldDB" id="A0AAV8QXI6"/>
<evidence type="ECO:0000313" key="2">
    <source>
        <dbReference type="EMBL" id="KAJ8485453.1"/>
    </source>
</evidence>
<gene>
    <name evidence="2" type="ORF">OPV22_017938</name>
</gene>
<feature type="chain" id="PRO_5043900003" evidence="1">
    <location>
        <begin position="21"/>
        <end position="51"/>
    </location>
</feature>
<accession>A0AAV8QXI6</accession>
<reference evidence="2 3" key="1">
    <citation type="submission" date="2022-12" db="EMBL/GenBank/DDBJ databases">
        <title>Chromosome-scale assembly of the Ensete ventricosum genome.</title>
        <authorList>
            <person name="Dussert Y."/>
            <person name="Stocks J."/>
            <person name="Wendawek A."/>
            <person name="Woldeyes F."/>
            <person name="Nichols R.A."/>
            <person name="Borrell J.S."/>
        </authorList>
    </citation>
    <scope>NUCLEOTIDE SEQUENCE [LARGE SCALE GENOMIC DNA]</scope>
    <source>
        <strain evidence="3">cv. Maze</strain>
        <tissue evidence="2">Seeds</tissue>
    </source>
</reference>
<dbReference type="Proteomes" id="UP001222027">
    <property type="component" value="Unassembled WGS sequence"/>
</dbReference>
<evidence type="ECO:0000313" key="3">
    <source>
        <dbReference type="Proteomes" id="UP001222027"/>
    </source>
</evidence>
<name>A0AAV8QXI6_ENSVE</name>
<keyword evidence="3" id="KW-1185">Reference proteome</keyword>
<comment type="caution">
    <text evidence="2">The sequence shown here is derived from an EMBL/GenBank/DDBJ whole genome shotgun (WGS) entry which is preliminary data.</text>
</comment>
<organism evidence="2 3">
    <name type="scientific">Ensete ventricosum</name>
    <name type="common">Abyssinian banana</name>
    <name type="synonym">Musa ensete</name>
    <dbReference type="NCBI Taxonomy" id="4639"/>
    <lineage>
        <taxon>Eukaryota</taxon>
        <taxon>Viridiplantae</taxon>
        <taxon>Streptophyta</taxon>
        <taxon>Embryophyta</taxon>
        <taxon>Tracheophyta</taxon>
        <taxon>Spermatophyta</taxon>
        <taxon>Magnoliopsida</taxon>
        <taxon>Liliopsida</taxon>
        <taxon>Zingiberales</taxon>
        <taxon>Musaceae</taxon>
        <taxon>Ensete</taxon>
    </lineage>
</organism>
<keyword evidence="1" id="KW-0732">Signal</keyword>
<dbReference type="EMBL" id="JAQQAF010000005">
    <property type="protein sequence ID" value="KAJ8485453.1"/>
    <property type="molecule type" value="Genomic_DNA"/>
</dbReference>
<sequence>MAPWVFFFMDLLELGRLLLARAIASSIDANFLKVNLLQLNVGTSSFLFSFY</sequence>